<proteinExistence type="predicted"/>
<evidence type="ECO:0000313" key="1">
    <source>
        <dbReference type="EMBL" id="ELZ96698.1"/>
    </source>
</evidence>
<dbReference type="Gene3D" id="3.60.15.10">
    <property type="entry name" value="Ribonuclease Z/Hydroxyacylglutathione hydrolase-like"/>
    <property type="match status" value="1"/>
</dbReference>
<reference evidence="1 2" key="1">
    <citation type="journal article" date="2014" name="PLoS Genet.">
        <title>Phylogenetically driven sequencing of extremely halophilic archaea reveals strategies for static and dynamic osmo-response.</title>
        <authorList>
            <person name="Becker E.A."/>
            <person name="Seitzer P.M."/>
            <person name="Tritt A."/>
            <person name="Larsen D."/>
            <person name="Krusor M."/>
            <person name="Yao A.I."/>
            <person name="Wu D."/>
            <person name="Madern D."/>
            <person name="Eisen J.A."/>
            <person name="Darling A.E."/>
            <person name="Facciotti M.T."/>
        </authorList>
    </citation>
    <scope>NUCLEOTIDE SEQUENCE [LARGE SCALE GENOMIC DNA]</scope>
    <source>
        <strain evidence="1 2">ATCC BAA-897</strain>
    </source>
</reference>
<gene>
    <name evidence="1" type="ORF">C441_04129</name>
</gene>
<keyword evidence="2" id="KW-1185">Reference proteome</keyword>
<evidence type="ECO:0008006" key="3">
    <source>
        <dbReference type="Google" id="ProtNLM"/>
    </source>
</evidence>
<accession>M0ILG2</accession>
<comment type="caution">
    <text evidence="1">The sequence shown here is derived from an EMBL/GenBank/DDBJ whole genome shotgun (WGS) entry which is preliminary data.</text>
</comment>
<dbReference type="AlphaFoldDB" id="M0ILG2"/>
<dbReference type="SUPFAM" id="SSF56281">
    <property type="entry name" value="Metallo-hydrolase/oxidoreductase"/>
    <property type="match status" value="1"/>
</dbReference>
<protein>
    <recommendedName>
        <fullName evidence="3">Metallo-beta-lactamase domain-containing protein</fullName>
    </recommendedName>
</protein>
<dbReference type="Proteomes" id="UP000011508">
    <property type="component" value="Unassembled WGS sequence"/>
</dbReference>
<evidence type="ECO:0000313" key="2">
    <source>
        <dbReference type="Proteomes" id="UP000011508"/>
    </source>
</evidence>
<organism evidence="1 2">
    <name type="scientific">Haloferax sulfurifontis ATCC BAA-897</name>
    <dbReference type="NCBI Taxonomy" id="662480"/>
    <lineage>
        <taxon>Archaea</taxon>
        <taxon>Methanobacteriati</taxon>
        <taxon>Methanobacteriota</taxon>
        <taxon>Stenosarchaea group</taxon>
        <taxon>Halobacteria</taxon>
        <taxon>Halobacteriales</taxon>
        <taxon>Haloferacaceae</taxon>
        <taxon>Haloferax</taxon>
    </lineage>
</organism>
<dbReference type="InterPro" id="IPR036866">
    <property type="entry name" value="RibonucZ/Hydroxyglut_hydro"/>
</dbReference>
<sequence length="239" mass="25942">MTMPMYDRGAPEDPVIIDRWSGGLGWLAYPDETGMRASHAFVGDNGGVWVVDPLDAPGIDDELETLGEVTGVVVLSNYHARDADTFAARHDVPVFLPQWLSRVAEQIENPSEYVVENIGTSGFEIRRCAPFPGWDEAIAYREADGTLYVPDVLGTAPLFTVGEERLGTYLLCRLFPPRGAFEDVSPERILVGHGTGLFENAPTALTDALAGARRRFPAALLQNGWGQIRALTAALGSGR</sequence>
<dbReference type="EMBL" id="AOLM01000006">
    <property type="protein sequence ID" value="ELZ96698.1"/>
    <property type="molecule type" value="Genomic_DNA"/>
</dbReference>
<name>M0ILG2_9EURY</name>